<dbReference type="Gene3D" id="1.10.287.470">
    <property type="entry name" value="Helix hairpin bin"/>
    <property type="match status" value="1"/>
</dbReference>
<keyword evidence="11" id="KW-1185">Reference proteome</keyword>
<proteinExistence type="inferred from homology"/>
<dbReference type="InterPro" id="IPR058625">
    <property type="entry name" value="MdtA-like_BSH"/>
</dbReference>
<organism evidence="10 11">
    <name type="scientific">Novimethylophilus kurashikiensis</name>
    <dbReference type="NCBI Taxonomy" id="1825523"/>
    <lineage>
        <taxon>Bacteria</taxon>
        <taxon>Pseudomonadati</taxon>
        <taxon>Pseudomonadota</taxon>
        <taxon>Betaproteobacteria</taxon>
        <taxon>Nitrosomonadales</taxon>
        <taxon>Methylophilaceae</taxon>
        <taxon>Novimethylophilus</taxon>
    </lineage>
</organism>
<dbReference type="OrthoDB" id="9806939at2"/>
<dbReference type="Gene3D" id="2.40.50.100">
    <property type="match status" value="1"/>
</dbReference>
<evidence type="ECO:0000256" key="5">
    <source>
        <dbReference type="SAM" id="Phobius"/>
    </source>
</evidence>
<feature type="transmembrane region" description="Helical" evidence="5">
    <location>
        <begin position="21"/>
        <end position="41"/>
    </location>
</feature>
<feature type="region of interest" description="Disordered" evidence="4">
    <location>
        <begin position="387"/>
        <end position="413"/>
    </location>
</feature>
<name>A0A2R5F727_9PROT</name>
<evidence type="ECO:0000313" key="10">
    <source>
        <dbReference type="EMBL" id="GBG13997.1"/>
    </source>
</evidence>
<evidence type="ECO:0000259" key="8">
    <source>
        <dbReference type="Pfam" id="PF25954"/>
    </source>
</evidence>
<dbReference type="GO" id="GO:0015562">
    <property type="term" value="F:efflux transmembrane transporter activity"/>
    <property type="evidence" value="ECO:0007669"/>
    <property type="project" value="TreeGrafter"/>
</dbReference>
<dbReference type="RefSeq" id="WP_109015209.1">
    <property type="nucleotide sequence ID" value="NZ_BDOQ01000006.1"/>
</dbReference>
<dbReference type="Gene3D" id="2.40.420.20">
    <property type="match status" value="1"/>
</dbReference>
<comment type="caution">
    <text evidence="10">The sequence shown here is derived from an EMBL/GenBank/DDBJ whole genome shotgun (WGS) entry which is preliminary data.</text>
</comment>
<keyword evidence="3" id="KW-0813">Transport</keyword>
<evidence type="ECO:0000259" key="7">
    <source>
        <dbReference type="Pfam" id="PF25917"/>
    </source>
</evidence>
<keyword evidence="5" id="KW-0812">Transmembrane</keyword>
<dbReference type="AlphaFoldDB" id="A0A2R5F727"/>
<dbReference type="InterPro" id="IPR058627">
    <property type="entry name" value="MdtA-like_C"/>
</dbReference>
<accession>A0A2R5F727</accession>
<evidence type="ECO:0000256" key="3">
    <source>
        <dbReference type="ARBA" id="ARBA00022448"/>
    </source>
</evidence>
<evidence type="ECO:0000259" key="6">
    <source>
        <dbReference type="Pfam" id="PF25876"/>
    </source>
</evidence>
<feature type="domain" description="Multidrug resistance protein MdtA-like alpha-helical hairpin" evidence="6">
    <location>
        <begin position="131"/>
        <end position="192"/>
    </location>
</feature>
<dbReference type="FunFam" id="2.40.30.170:FF:000010">
    <property type="entry name" value="Efflux RND transporter periplasmic adaptor subunit"/>
    <property type="match status" value="1"/>
</dbReference>
<feature type="domain" description="Multidrug resistance protein MdtA-like C-terminal permuted SH3" evidence="9">
    <location>
        <begin position="320"/>
        <end position="374"/>
    </location>
</feature>
<evidence type="ECO:0000256" key="4">
    <source>
        <dbReference type="SAM" id="MobiDB-lite"/>
    </source>
</evidence>
<dbReference type="Pfam" id="PF25917">
    <property type="entry name" value="BSH_RND"/>
    <property type="match status" value="1"/>
</dbReference>
<dbReference type="PANTHER" id="PTHR30469">
    <property type="entry name" value="MULTIDRUG RESISTANCE PROTEIN MDTA"/>
    <property type="match status" value="1"/>
</dbReference>
<dbReference type="Pfam" id="PF25954">
    <property type="entry name" value="Beta-barrel_RND_2"/>
    <property type="match status" value="1"/>
</dbReference>
<sequence>MSDLQSHSVSESHRRRLVGRAGLIALVVLVLLAVGATRTVLIRNAQSRQLEEAAKTQGKLYVTTIRAGVDRNEPGKEGRKTVLPGTLQGFIESPIYARSNGYLLRWNKDIGSRVKKGEVLAEIDTPEVDQQLAQAVAARRQTAASLELTKSSVERWEQMRQRDVVSQQELDERKSAYAQSQANLAAADADVARLQNLTAFKRIVAPFSGLVTQRNVDVGDLITAGNAKPLFVLSQTDPLKVYIYVPQAYAGQVKVGQQVEITQSEVPGQVLHGKIARTAGAIDTATRTLQVEVDLPNADGALLPGAYVQVALPAGAAKTLTVPVNALLFRSEGPRAAVVGQDNKVKLQEVKIGQDFGSTLEIISGLQAGDRIVLNPPDSLVDGVEVVATDKPTDKPKDDAPGQKAGGKEKAAK</sequence>
<gene>
    <name evidence="10" type="ORF">NMK_1553</name>
</gene>
<keyword evidence="5" id="KW-0472">Membrane</keyword>
<evidence type="ECO:0000259" key="9">
    <source>
        <dbReference type="Pfam" id="PF25967"/>
    </source>
</evidence>
<comment type="similarity">
    <text evidence="2">Belongs to the membrane fusion protein (MFP) (TC 8.A.1) family.</text>
</comment>
<dbReference type="GO" id="GO:1990281">
    <property type="term" value="C:efflux pump complex"/>
    <property type="evidence" value="ECO:0007669"/>
    <property type="project" value="TreeGrafter"/>
</dbReference>
<evidence type="ECO:0000256" key="2">
    <source>
        <dbReference type="ARBA" id="ARBA00009477"/>
    </source>
</evidence>
<comment type="subcellular location">
    <subcellularLocation>
        <location evidence="1">Cell envelope</location>
    </subcellularLocation>
</comment>
<feature type="domain" description="Multidrug resistance protein MdtA-like barrel-sandwich hybrid" evidence="7">
    <location>
        <begin position="95"/>
        <end position="232"/>
    </location>
</feature>
<dbReference type="SUPFAM" id="SSF111369">
    <property type="entry name" value="HlyD-like secretion proteins"/>
    <property type="match status" value="1"/>
</dbReference>
<evidence type="ECO:0000313" key="11">
    <source>
        <dbReference type="Proteomes" id="UP000245081"/>
    </source>
</evidence>
<keyword evidence="5" id="KW-1133">Transmembrane helix</keyword>
<dbReference type="Pfam" id="PF25967">
    <property type="entry name" value="RND-MFP_C"/>
    <property type="match status" value="1"/>
</dbReference>
<dbReference type="InterPro" id="IPR058624">
    <property type="entry name" value="MdtA-like_HH"/>
</dbReference>
<dbReference type="NCBIfam" id="TIGR01730">
    <property type="entry name" value="RND_mfp"/>
    <property type="match status" value="1"/>
</dbReference>
<reference evidence="10 11" key="1">
    <citation type="journal article" date="2018" name="Environ. Microbiol.">
        <title>Isolation and genomic characterization of Novimethylophilus kurashikiensis gen. nov. sp. nov., a new lanthanide-dependent methylotrophic species of Methylophilaceae.</title>
        <authorList>
            <person name="Lv H."/>
            <person name="Sahin N."/>
            <person name="Tani A."/>
        </authorList>
    </citation>
    <scope>NUCLEOTIDE SEQUENCE [LARGE SCALE GENOMIC DNA]</scope>
    <source>
        <strain evidence="10 11">La2-4</strain>
    </source>
</reference>
<dbReference type="Gene3D" id="2.40.30.170">
    <property type="match status" value="1"/>
</dbReference>
<feature type="compositionally biased region" description="Basic and acidic residues" evidence="4">
    <location>
        <begin position="391"/>
        <end position="413"/>
    </location>
</feature>
<dbReference type="Pfam" id="PF25876">
    <property type="entry name" value="HH_MFP_RND"/>
    <property type="match status" value="1"/>
</dbReference>
<dbReference type="Proteomes" id="UP000245081">
    <property type="component" value="Unassembled WGS sequence"/>
</dbReference>
<protein>
    <submittedName>
        <fullName evidence="10">RND transporter MFP subunit</fullName>
    </submittedName>
</protein>
<feature type="domain" description="CusB-like beta-barrel" evidence="8">
    <location>
        <begin position="243"/>
        <end position="313"/>
    </location>
</feature>
<evidence type="ECO:0000256" key="1">
    <source>
        <dbReference type="ARBA" id="ARBA00004196"/>
    </source>
</evidence>
<dbReference type="EMBL" id="BDOQ01000006">
    <property type="protein sequence ID" value="GBG13997.1"/>
    <property type="molecule type" value="Genomic_DNA"/>
</dbReference>
<dbReference type="InterPro" id="IPR058792">
    <property type="entry name" value="Beta-barrel_RND_2"/>
</dbReference>
<dbReference type="PANTHER" id="PTHR30469:SF37">
    <property type="entry name" value="RAGD PROTEIN"/>
    <property type="match status" value="1"/>
</dbReference>
<dbReference type="InterPro" id="IPR006143">
    <property type="entry name" value="RND_pump_MFP"/>
</dbReference>